<dbReference type="EnsemblMetazoa" id="XM_050645190.1">
    <property type="protein sequence ID" value="XP_050501147.1"/>
    <property type="gene ID" value="LOC126881129"/>
</dbReference>
<organism evidence="2 3">
    <name type="scientific">Diabrotica virgifera virgifera</name>
    <name type="common">western corn rootworm</name>
    <dbReference type="NCBI Taxonomy" id="50390"/>
    <lineage>
        <taxon>Eukaryota</taxon>
        <taxon>Metazoa</taxon>
        <taxon>Ecdysozoa</taxon>
        <taxon>Arthropoda</taxon>
        <taxon>Hexapoda</taxon>
        <taxon>Insecta</taxon>
        <taxon>Pterygota</taxon>
        <taxon>Neoptera</taxon>
        <taxon>Endopterygota</taxon>
        <taxon>Coleoptera</taxon>
        <taxon>Polyphaga</taxon>
        <taxon>Cucujiformia</taxon>
        <taxon>Chrysomeloidea</taxon>
        <taxon>Chrysomelidae</taxon>
        <taxon>Galerucinae</taxon>
        <taxon>Diabroticina</taxon>
        <taxon>Diabroticites</taxon>
        <taxon>Diabrotica</taxon>
    </lineage>
</organism>
<protein>
    <submittedName>
        <fullName evidence="2">Uncharacterized protein</fullName>
    </submittedName>
</protein>
<evidence type="ECO:0000256" key="1">
    <source>
        <dbReference type="SAM" id="MobiDB-lite"/>
    </source>
</evidence>
<feature type="compositionally biased region" description="Low complexity" evidence="1">
    <location>
        <begin position="1"/>
        <end position="14"/>
    </location>
</feature>
<sequence length="258" mass="29980">MENNNSKKTNTHNSGDGNSKKYKFYRKPPVRKTIPEVKQTKTSIARLLKANPLLKYENSEIKDNLSVQARTNNYSNKILPIKDNIRPGTQVTTKQDIPRKTLSSLHIEKRKKEFYETSKRGKISNGMKKPLKSILKRRSRSLENFDTKGCYRITEEEDRNGLKEADSQSMHNLSQLYQEPSPLDNGFHISFEFPSLAEMRENVSTPLKKEYDEENKENIEVNILECDSYNDLHIPNDNVDFRKSKELGEHKDKNCNNV</sequence>
<keyword evidence="3" id="KW-1185">Reference proteome</keyword>
<feature type="region of interest" description="Disordered" evidence="1">
    <location>
        <begin position="1"/>
        <end position="28"/>
    </location>
</feature>
<reference evidence="2" key="1">
    <citation type="submission" date="2025-05" db="UniProtKB">
        <authorList>
            <consortium name="EnsemblMetazoa"/>
        </authorList>
    </citation>
    <scope>IDENTIFICATION</scope>
</reference>
<name>A0ABM5JT82_DIAVI</name>
<evidence type="ECO:0000313" key="2">
    <source>
        <dbReference type="EnsemblMetazoa" id="XP_050501147.1"/>
    </source>
</evidence>
<dbReference type="RefSeq" id="XP_050501147.1">
    <property type="nucleotide sequence ID" value="XM_050645190.1"/>
</dbReference>
<evidence type="ECO:0000313" key="3">
    <source>
        <dbReference type="Proteomes" id="UP001652700"/>
    </source>
</evidence>
<proteinExistence type="predicted"/>
<dbReference type="Proteomes" id="UP001652700">
    <property type="component" value="Unplaced"/>
</dbReference>
<dbReference type="GeneID" id="126881129"/>
<accession>A0ABM5JT82</accession>